<dbReference type="InterPro" id="IPR017850">
    <property type="entry name" value="Alkaline_phosphatase_core_sf"/>
</dbReference>
<organism evidence="2 3">
    <name type="scientific">Ammoniphilus resinae</name>
    <dbReference type="NCBI Taxonomy" id="861532"/>
    <lineage>
        <taxon>Bacteria</taxon>
        <taxon>Bacillati</taxon>
        <taxon>Bacillota</taxon>
        <taxon>Bacilli</taxon>
        <taxon>Bacillales</taxon>
        <taxon>Paenibacillaceae</taxon>
        <taxon>Aneurinibacillus group</taxon>
        <taxon>Ammoniphilus</taxon>
    </lineage>
</organism>
<dbReference type="InterPro" id="IPR002591">
    <property type="entry name" value="Phosphodiest/P_Trfase"/>
</dbReference>
<proteinExistence type="predicted"/>
<dbReference type="Proteomes" id="UP001519343">
    <property type="component" value="Unassembled WGS sequence"/>
</dbReference>
<dbReference type="RefSeq" id="WP_209810463.1">
    <property type="nucleotide sequence ID" value="NZ_JAGGKT010000006.1"/>
</dbReference>
<dbReference type="EMBL" id="JAGGKT010000006">
    <property type="protein sequence ID" value="MBP1932421.1"/>
    <property type="molecule type" value="Genomic_DNA"/>
</dbReference>
<sequence>MKKASKFEKTAARCWNILNEGRPFTPVFVVGVFLLFSIKSLGESNFWPAFLLSLGSVLPLLAIYFCYDFPLHLRKFLWFPFAAALLLFNAPSLSLLLFSLGLYFFFTVIFWGTIYYHLRIGTTLWNFTRFWKLVLKNSDSTSGNAQEQIPKFLTVLALLQGNFQQVQVGEGVLWMTTLLFSLAVWVYSKGIHHLLFNWKPEEIPTYTQDETPKKALADRVIMVVIDGCRKDRLAEANTPFIDWLRENGTEYSEMETVYPARTVVCFSSMYTGTYPREHRITSNMVYRLGIRCESIFDSLRKIGKLGRLLGVAHLVDSLGGDVDTYTAVAKNDVVDSMIMKRAKEIMTEKNPDLFIVQLISTDQTGHSRGALYPEYREKIEEADAHVADFYHWLKAEGYMENTAFIVAADHGQSDGIGGHGHLDEGERFVPFILHGPMIRQGVKVTEKHSLVSVAPTMAYLLGAPYPNKSRGPVLREAIRNEVDQHEEKVHRCDPSA</sequence>
<dbReference type="Gene3D" id="3.40.720.10">
    <property type="entry name" value="Alkaline Phosphatase, subunit A"/>
    <property type="match status" value="2"/>
</dbReference>
<protein>
    <recommendedName>
        <fullName evidence="4">Sulfatase</fullName>
    </recommendedName>
</protein>
<feature type="transmembrane region" description="Helical" evidence="1">
    <location>
        <begin position="76"/>
        <end position="94"/>
    </location>
</feature>
<feature type="transmembrane region" description="Helical" evidence="1">
    <location>
        <begin position="171"/>
        <end position="188"/>
    </location>
</feature>
<evidence type="ECO:0000313" key="3">
    <source>
        <dbReference type="Proteomes" id="UP001519343"/>
    </source>
</evidence>
<gene>
    <name evidence="2" type="ORF">J2Z37_002422</name>
</gene>
<feature type="transmembrane region" description="Helical" evidence="1">
    <location>
        <begin position="100"/>
        <end position="118"/>
    </location>
</feature>
<evidence type="ECO:0000313" key="2">
    <source>
        <dbReference type="EMBL" id="MBP1932421.1"/>
    </source>
</evidence>
<feature type="transmembrane region" description="Helical" evidence="1">
    <location>
        <begin position="46"/>
        <end position="67"/>
    </location>
</feature>
<keyword evidence="3" id="KW-1185">Reference proteome</keyword>
<dbReference type="PANTHER" id="PTHR10151:SF120">
    <property type="entry name" value="BIS(5'-ADENOSYL)-TRIPHOSPHATASE"/>
    <property type="match status" value="1"/>
</dbReference>
<keyword evidence="1" id="KW-1133">Transmembrane helix</keyword>
<name>A0ABS4GQ98_9BACL</name>
<evidence type="ECO:0008006" key="4">
    <source>
        <dbReference type="Google" id="ProtNLM"/>
    </source>
</evidence>
<keyword evidence="1" id="KW-0812">Transmembrane</keyword>
<feature type="transmembrane region" description="Helical" evidence="1">
    <location>
        <begin position="21"/>
        <end position="40"/>
    </location>
</feature>
<keyword evidence="1" id="KW-0472">Membrane</keyword>
<dbReference type="SUPFAM" id="SSF53649">
    <property type="entry name" value="Alkaline phosphatase-like"/>
    <property type="match status" value="1"/>
</dbReference>
<evidence type="ECO:0000256" key="1">
    <source>
        <dbReference type="SAM" id="Phobius"/>
    </source>
</evidence>
<accession>A0ABS4GQ98</accession>
<dbReference type="Pfam" id="PF01663">
    <property type="entry name" value="Phosphodiest"/>
    <property type="match status" value="2"/>
</dbReference>
<comment type="caution">
    <text evidence="2">The sequence shown here is derived from an EMBL/GenBank/DDBJ whole genome shotgun (WGS) entry which is preliminary data.</text>
</comment>
<dbReference type="PANTHER" id="PTHR10151">
    <property type="entry name" value="ECTONUCLEOTIDE PYROPHOSPHATASE/PHOSPHODIESTERASE"/>
    <property type="match status" value="1"/>
</dbReference>
<reference evidence="2 3" key="1">
    <citation type="submission" date="2021-03" db="EMBL/GenBank/DDBJ databases">
        <title>Genomic Encyclopedia of Type Strains, Phase IV (KMG-IV): sequencing the most valuable type-strain genomes for metagenomic binning, comparative biology and taxonomic classification.</title>
        <authorList>
            <person name="Goeker M."/>
        </authorList>
    </citation>
    <scope>NUCLEOTIDE SEQUENCE [LARGE SCALE GENOMIC DNA]</scope>
    <source>
        <strain evidence="2 3">DSM 24738</strain>
    </source>
</reference>